<reference evidence="1" key="1">
    <citation type="submission" date="2014-12" db="EMBL/GenBank/DDBJ databases">
        <title>Insight into the proteome of Arion vulgaris.</title>
        <authorList>
            <person name="Aradska J."/>
            <person name="Bulat T."/>
            <person name="Smidak R."/>
            <person name="Sarate P."/>
            <person name="Gangsoo J."/>
            <person name="Sialana F."/>
            <person name="Bilban M."/>
            <person name="Lubec G."/>
        </authorList>
    </citation>
    <scope>NUCLEOTIDE SEQUENCE</scope>
    <source>
        <tissue evidence="1">Skin</tissue>
    </source>
</reference>
<proteinExistence type="predicted"/>
<name>A0A0B6ZPG3_9EUPU</name>
<dbReference type="EMBL" id="HACG01023665">
    <property type="protein sequence ID" value="CEK70530.1"/>
    <property type="molecule type" value="Transcribed_RNA"/>
</dbReference>
<evidence type="ECO:0000313" key="2">
    <source>
        <dbReference type="EMBL" id="CEK70530.1"/>
    </source>
</evidence>
<organism evidence="1">
    <name type="scientific">Arion vulgaris</name>
    <dbReference type="NCBI Taxonomy" id="1028688"/>
    <lineage>
        <taxon>Eukaryota</taxon>
        <taxon>Metazoa</taxon>
        <taxon>Spiralia</taxon>
        <taxon>Lophotrochozoa</taxon>
        <taxon>Mollusca</taxon>
        <taxon>Gastropoda</taxon>
        <taxon>Heterobranchia</taxon>
        <taxon>Euthyneura</taxon>
        <taxon>Panpulmonata</taxon>
        <taxon>Eupulmonata</taxon>
        <taxon>Stylommatophora</taxon>
        <taxon>Helicina</taxon>
        <taxon>Arionoidea</taxon>
        <taxon>Arionidae</taxon>
        <taxon>Arion</taxon>
    </lineage>
</organism>
<evidence type="ECO:0000313" key="1">
    <source>
        <dbReference type="EMBL" id="CEK70529.1"/>
    </source>
</evidence>
<feature type="non-terminal residue" evidence="1">
    <location>
        <position position="1"/>
    </location>
</feature>
<dbReference type="AlphaFoldDB" id="A0A0B6ZPG3"/>
<gene>
    <name evidence="1" type="primary">ORF74538</name>
    <name evidence="2" type="synonym">ORF74539</name>
</gene>
<dbReference type="EMBL" id="HACG01023664">
    <property type="protein sequence ID" value="CEK70529.1"/>
    <property type="molecule type" value="Transcribed_RNA"/>
</dbReference>
<sequence>AHKSLFHKFLILTLRDKPGLEKSREDKIMQIPLRGIGQKDDSIYAPGLQKIF</sequence>
<protein>
    <submittedName>
        <fullName evidence="1">Uncharacterized protein</fullName>
    </submittedName>
</protein>
<accession>A0A0B6ZPG3</accession>